<sequence>MVVPRAKDDMTVLGILAFEAAATMSRLVSLHRSLSDSEISHLRSETMRSQGVAYLNSTDQSLLVRLACAELIVDLDRAAGAISCLSLRCRRAMPVGFSKLYADLKSGSIDPSRLGIKSAGKSIEKRVKKMEKYVSATSRLYQEMELLNAMEATERRSWRRFSGPILTQKAQQLASDTLQLDIKSQHQKVRRLKVDSLWNQSFDKAIDIMALAAYSIFARACVVFSPFVSGLPNIVVYKESSRLSFATPHLKFRIHPRSGPLERTPTVKEVAIRNSCPILRTKDDNENGRVDWIQTLHPTSRTVGGSGLALLYANVILQAEKVMLDGDALAEDREELYSSLPLALKSMVRTKLRDCWKERGSSDGELAKGWKDAMWRIFGWLGPVAHDTVRWQKERTMDRMQRFESGPRVLMLQTLHFSDREKTEAAIAEVLVGLSLVCWYDEQRRGSMRYC</sequence>
<evidence type="ECO:0000259" key="1">
    <source>
        <dbReference type="Pfam" id="PF05003"/>
    </source>
</evidence>
<gene>
    <name evidence="3" type="ORF">M6B38_106115</name>
    <name evidence="4" type="ORF">M6B38_264315</name>
</gene>
<dbReference type="AlphaFoldDB" id="A0AAX6IBK9"/>
<feature type="domain" description="DUF668" evidence="1">
    <location>
        <begin position="302"/>
        <end position="390"/>
    </location>
</feature>
<comment type="caution">
    <text evidence="4">The sequence shown here is derived from an EMBL/GenBank/DDBJ whole genome shotgun (WGS) entry which is preliminary data.</text>
</comment>
<proteinExistence type="predicted"/>
<reference evidence="4" key="2">
    <citation type="submission" date="2023-04" db="EMBL/GenBank/DDBJ databases">
        <authorList>
            <person name="Bruccoleri R.E."/>
            <person name="Oakeley E.J."/>
            <person name="Faust A.-M."/>
            <person name="Dessus-Babus S."/>
            <person name="Altorfer M."/>
            <person name="Burckhardt D."/>
            <person name="Oertli M."/>
            <person name="Naumann U."/>
            <person name="Petersen F."/>
            <person name="Wong J."/>
        </authorList>
    </citation>
    <scope>NUCLEOTIDE SEQUENCE</scope>
    <source>
        <strain evidence="4">GSM-AAB239-AS_SAM_17_03QT</strain>
        <tissue evidence="4">Leaf</tissue>
    </source>
</reference>
<dbReference type="InterPro" id="IPR021864">
    <property type="entry name" value="DUF3475"/>
</dbReference>
<accession>A0AAX6IBK9</accession>
<protein>
    <submittedName>
        <fullName evidence="4">Uncharacterized protein</fullName>
    </submittedName>
</protein>
<dbReference type="PANTHER" id="PTHR31371">
    <property type="entry name" value="BNAC09G50660D PROTEIN"/>
    <property type="match status" value="1"/>
</dbReference>
<evidence type="ECO:0000313" key="5">
    <source>
        <dbReference type="Proteomes" id="UP001140949"/>
    </source>
</evidence>
<name>A0AAX6IBK9_IRIPA</name>
<dbReference type="PANTHER" id="PTHR31371:SF13">
    <property type="entry name" value="OS05G0457600 PROTEIN"/>
    <property type="match status" value="1"/>
</dbReference>
<keyword evidence="5" id="KW-1185">Reference proteome</keyword>
<evidence type="ECO:0000259" key="2">
    <source>
        <dbReference type="Pfam" id="PF11961"/>
    </source>
</evidence>
<evidence type="ECO:0000313" key="4">
    <source>
        <dbReference type="EMBL" id="KAJ6850458.1"/>
    </source>
</evidence>
<dbReference type="Proteomes" id="UP001140949">
    <property type="component" value="Unassembled WGS sequence"/>
</dbReference>
<dbReference type="GO" id="GO:0045927">
    <property type="term" value="P:positive regulation of growth"/>
    <property type="evidence" value="ECO:0007669"/>
    <property type="project" value="InterPro"/>
</dbReference>
<feature type="domain" description="DUF3475" evidence="2">
    <location>
        <begin position="15"/>
        <end position="71"/>
    </location>
</feature>
<dbReference type="Pfam" id="PF05003">
    <property type="entry name" value="DUF668"/>
    <property type="match status" value="1"/>
</dbReference>
<evidence type="ECO:0000313" key="3">
    <source>
        <dbReference type="EMBL" id="KAJ6806894.1"/>
    </source>
</evidence>
<dbReference type="EMBL" id="JANAVB010002937">
    <property type="protein sequence ID" value="KAJ6850458.1"/>
    <property type="molecule type" value="Genomic_DNA"/>
</dbReference>
<dbReference type="Pfam" id="PF11961">
    <property type="entry name" value="DUF3475"/>
    <property type="match status" value="1"/>
</dbReference>
<dbReference type="InterPro" id="IPR007700">
    <property type="entry name" value="DUF668"/>
</dbReference>
<reference evidence="4" key="1">
    <citation type="journal article" date="2023" name="GigaByte">
        <title>Genome assembly of the bearded iris, Iris pallida Lam.</title>
        <authorList>
            <person name="Bruccoleri R.E."/>
            <person name="Oakeley E.J."/>
            <person name="Faust A.M.E."/>
            <person name="Altorfer M."/>
            <person name="Dessus-Babus S."/>
            <person name="Burckhardt D."/>
            <person name="Oertli M."/>
            <person name="Naumann U."/>
            <person name="Petersen F."/>
            <person name="Wong J."/>
        </authorList>
    </citation>
    <scope>NUCLEOTIDE SEQUENCE</scope>
    <source>
        <strain evidence="4">GSM-AAB239-AS_SAM_17_03QT</strain>
    </source>
</reference>
<organism evidence="4 5">
    <name type="scientific">Iris pallida</name>
    <name type="common">Sweet iris</name>
    <dbReference type="NCBI Taxonomy" id="29817"/>
    <lineage>
        <taxon>Eukaryota</taxon>
        <taxon>Viridiplantae</taxon>
        <taxon>Streptophyta</taxon>
        <taxon>Embryophyta</taxon>
        <taxon>Tracheophyta</taxon>
        <taxon>Spermatophyta</taxon>
        <taxon>Magnoliopsida</taxon>
        <taxon>Liliopsida</taxon>
        <taxon>Asparagales</taxon>
        <taxon>Iridaceae</taxon>
        <taxon>Iridoideae</taxon>
        <taxon>Irideae</taxon>
        <taxon>Iris</taxon>
    </lineage>
</organism>
<dbReference type="EMBL" id="JANAVB010034417">
    <property type="protein sequence ID" value="KAJ6806894.1"/>
    <property type="molecule type" value="Genomic_DNA"/>
</dbReference>